<protein>
    <submittedName>
        <fullName evidence="2">Uncharacterized protein</fullName>
    </submittedName>
</protein>
<feature type="signal peptide" evidence="1">
    <location>
        <begin position="1"/>
        <end position="19"/>
    </location>
</feature>
<comment type="caution">
    <text evidence="2">The sequence shown here is derived from an EMBL/GenBank/DDBJ whole genome shotgun (WGS) entry which is preliminary data.</text>
</comment>
<evidence type="ECO:0000256" key="1">
    <source>
        <dbReference type="SAM" id="SignalP"/>
    </source>
</evidence>
<proteinExistence type="predicted"/>
<keyword evidence="1" id="KW-0732">Signal</keyword>
<evidence type="ECO:0000313" key="2">
    <source>
        <dbReference type="EMBL" id="KAF7342362.1"/>
    </source>
</evidence>
<dbReference type="EMBL" id="JACAZI010000017">
    <property type="protein sequence ID" value="KAF7342362.1"/>
    <property type="molecule type" value="Genomic_DNA"/>
</dbReference>
<accession>A0A8H6XJV2</accession>
<organism evidence="2 3">
    <name type="scientific">Mycena venus</name>
    <dbReference type="NCBI Taxonomy" id="2733690"/>
    <lineage>
        <taxon>Eukaryota</taxon>
        <taxon>Fungi</taxon>
        <taxon>Dikarya</taxon>
        <taxon>Basidiomycota</taxon>
        <taxon>Agaricomycotina</taxon>
        <taxon>Agaricomycetes</taxon>
        <taxon>Agaricomycetidae</taxon>
        <taxon>Agaricales</taxon>
        <taxon>Marasmiineae</taxon>
        <taxon>Mycenaceae</taxon>
        <taxon>Mycena</taxon>
    </lineage>
</organism>
<feature type="chain" id="PRO_5034622031" evidence="1">
    <location>
        <begin position="20"/>
        <end position="128"/>
    </location>
</feature>
<dbReference type="Proteomes" id="UP000620124">
    <property type="component" value="Unassembled WGS sequence"/>
</dbReference>
<name>A0A8H6XJV2_9AGAR</name>
<gene>
    <name evidence="2" type="ORF">MVEN_01824800</name>
</gene>
<dbReference type="AlphaFoldDB" id="A0A8H6XJV2"/>
<reference evidence="2" key="1">
    <citation type="submission" date="2020-05" db="EMBL/GenBank/DDBJ databases">
        <title>Mycena genomes resolve the evolution of fungal bioluminescence.</title>
        <authorList>
            <person name="Tsai I.J."/>
        </authorList>
    </citation>
    <scope>NUCLEOTIDE SEQUENCE</scope>
    <source>
        <strain evidence="2">CCC161011</strain>
    </source>
</reference>
<evidence type="ECO:0000313" key="3">
    <source>
        <dbReference type="Proteomes" id="UP000620124"/>
    </source>
</evidence>
<sequence length="128" mass="13001">MHFSKFLLSALAFLAVSSAAPADVLTGELATSPAHPGLTAREADSNVAVTVTAVNGQTSTFPCETNKCYTVIGLIFAGGLSLVSDCKSITVATGNAFTYYYGAGCDGDEAPNFLLAAAGTATITVEEP</sequence>
<keyword evidence="3" id="KW-1185">Reference proteome</keyword>